<sequence length="285" mass="31731">MSSAHEIENELLEELALVRPDFVGAMLDPSPNFGPRRDGKVPTFLILHYTGLATAAEAVQVLKSPDMEVSAHYLVHEDGRIVQMVSEKARAWHAGQSFWKGETDINSASIGIEIVNPGNLEDYPPFKDAQIEAVIRLCRDICERHAIRPENVLAHSDIAPSRKTDPGHNFPWKRLHEAGIAHYIEPTPIRGGRFLARGENGQPVEALQSMLALYGYGIAITGIFDEDTETVIKAFQRHFRPQNVDGVADVSTIDTLYRLIFPCKMLPPDAARAICSSKGQYFRFS</sequence>
<dbReference type="PANTHER" id="PTHR30417:SF1">
    <property type="entry name" value="N-ACETYLMURAMOYL-L-ALANINE AMIDASE AMID"/>
    <property type="match status" value="1"/>
</dbReference>
<dbReference type="EC" id="3.5.1.28" evidence="3"/>
<evidence type="ECO:0000256" key="2">
    <source>
        <dbReference type="ARBA" id="ARBA00007553"/>
    </source>
</evidence>
<reference evidence="7 8" key="1">
    <citation type="submission" date="2020-03" db="EMBL/GenBank/DDBJ databases">
        <title>Whole genome sequencing of clinical and environmental type strains of Ochrobactrum.</title>
        <authorList>
            <person name="Dharne M."/>
        </authorList>
    </citation>
    <scope>NUCLEOTIDE SEQUENCE [LARGE SCALE GENOMIC DNA]</scope>
    <source>
        <strain evidence="7 8">DSM 22292</strain>
    </source>
</reference>
<comment type="caution">
    <text evidence="7">The sequence shown here is derived from an EMBL/GenBank/DDBJ whole genome shotgun (WGS) entry which is preliminary data.</text>
</comment>
<gene>
    <name evidence="7" type="ORF">HED52_02595</name>
</gene>
<dbReference type="CDD" id="cd06583">
    <property type="entry name" value="PGRP"/>
    <property type="match status" value="1"/>
</dbReference>
<dbReference type="Gene3D" id="1.10.101.10">
    <property type="entry name" value="PGBD-like superfamily/PGBD"/>
    <property type="match status" value="1"/>
</dbReference>
<accession>A0ABX1DY40</accession>
<name>A0ABX1DY40_9HYPH</name>
<dbReference type="SUPFAM" id="SSF47090">
    <property type="entry name" value="PGBD-like"/>
    <property type="match status" value="1"/>
</dbReference>
<dbReference type="Pfam" id="PF01471">
    <property type="entry name" value="PG_binding_1"/>
    <property type="match status" value="1"/>
</dbReference>
<dbReference type="InterPro" id="IPR036365">
    <property type="entry name" value="PGBD-like_sf"/>
</dbReference>
<dbReference type="InterPro" id="IPR002502">
    <property type="entry name" value="Amidase_domain"/>
</dbReference>
<evidence type="ECO:0000313" key="8">
    <source>
        <dbReference type="Proteomes" id="UP000568486"/>
    </source>
</evidence>
<dbReference type="InterPro" id="IPR051206">
    <property type="entry name" value="NAMLAA_amidase_2"/>
</dbReference>
<evidence type="ECO:0000256" key="4">
    <source>
        <dbReference type="ARBA" id="ARBA00022801"/>
    </source>
</evidence>
<comment type="similarity">
    <text evidence="2">Belongs to the N-acetylmuramoyl-L-alanine amidase 2 family.</text>
</comment>
<dbReference type="EMBL" id="JAAVLR010000001">
    <property type="protein sequence ID" value="NKC27685.1"/>
    <property type="molecule type" value="Genomic_DNA"/>
</dbReference>
<dbReference type="Proteomes" id="UP000568486">
    <property type="component" value="Unassembled WGS sequence"/>
</dbReference>
<keyword evidence="4" id="KW-0378">Hydrolase</keyword>
<keyword evidence="8" id="KW-1185">Reference proteome</keyword>
<evidence type="ECO:0000259" key="6">
    <source>
        <dbReference type="SMART" id="SM00644"/>
    </source>
</evidence>
<protein>
    <recommendedName>
        <fullName evidence="3">N-acetylmuramoyl-L-alanine amidase</fullName>
        <ecNumber evidence="3">3.5.1.28</ecNumber>
    </recommendedName>
</protein>
<evidence type="ECO:0000313" key="7">
    <source>
        <dbReference type="EMBL" id="NKC27685.1"/>
    </source>
</evidence>
<proteinExistence type="inferred from homology"/>
<dbReference type="Gene3D" id="3.40.80.10">
    <property type="entry name" value="Peptidoglycan recognition protein-like"/>
    <property type="match status" value="1"/>
</dbReference>
<dbReference type="SMART" id="SM00644">
    <property type="entry name" value="Ami_2"/>
    <property type="match status" value="1"/>
</dbReference>
<comment type="catalytic activity">
    <reaction evidence="1">
        <text>Hydrolyzes the link between N-acetylmuramoyl residues and L-amino acid residues in certain cell-wall glycopeptides.</text>
        <dbReference type="EC" id="3.5.1.28"/>
    </reaction>
</comment>
<dbReference type="PANTHER" id="PTHR30417">
    <property type="entry name" value="N-ACETYLMURAMOYL-L-ALANINE AMIDASE AMID"/>
    <property type="match status" value="1"/>
</dbReference>
<dbReference type="InterPro" id="IPR036505">
    <property type="entry name" value="Amidase/PGRP_sf"/>
</dbReference>
<evidence type="ECO:0000256" key="3">
    <source>
        <dbReference type="ARBA" id="ARBA00011901"/>
    </source>
</evidence>
<keyword evidence="5" id="KW-0961">Cell wall biogenesis/degradation</keyword>
<evidence type="ECO:0000256" key="1">
    <source>
        <dbReference type="ARBA" id="ARBA00001561"/>
    </source>
</evidence>
<dbReference type="SUPFAM" id="SSF55846">
    <property type="entry name" value="N-acetylmuramoyl-L-alanine amidase-like"/>
    <property type="match status" value="1"/>
</dbReference>
<dbReference type="InterPro" id="IPR002477">
    <property type="entry name" value="Peptidoglycan-bd-like"/>
</dbReference>
<feature type="domain" description="N-acetylmuramoyl-L-alanine amidase" evidence="6">
    <location>
        <begin position="30"/>
        <end position="167"/>
    </location>
</feature>
<dbReference type="Pfam" id="PF01510">
    <property type="entry name" value="Amidase_2"/>
    <property type="match status" value="1"/>
</dbReference>
<evidence type="ECO:0000256" key="5">
    <source>
        <dbReference type="ARBA" id="ARBA00023316"/>
    </source>
</evidence>
<organism evidence="7 8">
    <name type="scientific">Brucella ciceri</name>
    <dbReference type="NCBI Taxonomy" id="391287"/>
    <lineage>
        <taxon>Bacteria</taxon>
        <taxon>Pseudomonadati</taxon>
        <taxon>Pseudomonadota</taxon>
        <taxon>Alphaproteobacteria</taxon>
        <taxon>Hyphomicrobiales</taxon>
        <taxon>Brucellaceae</taxon>
        <taxon>Brucella/Ochrobactrum group</taxon>
        <taxon>Brucella</taxon>
    </lineage>
</organism>
<dbReference type="InterPro" id="IPR036366">
    <property type="entry name" value="PGBDSf"/>
</dbReference>